<dbReference type="OrthoDB" id="9808443at2"/>
<gene>
    <name evidence="1" type="ORF">HMPREF3186_01473</name>
</gene>
<dbReference type="AlphaFoldDB" id="A0A133ZS87"/>
<dbReference type="Proteomes" id="UP000070355">
    <property type="component" value="Unassembled WGS sequence"/>
</dbReference>
<evidence type="ECO:0000313" key="1">
    <source>
        <dbReference type="EMBL" id="KXB58291.1"/>
    </source>
</evidence>
<reference evidence="2" key="1">
    <citation type="submission" date="2016-01" db="EMBL/GenBank/DDBJ databases">
        <authorList>
            <person name="Mitreva M."/>
            <person name="Pepin K.H."/>
            <person name="Mihindukulasuriya K.A."/>
            <person name="Fulton R."/>
            <person name="Fronick C."/>
            <person name="O'Laughlin M."/>
            <person name="Miner T."/>
            <person name="Herter B."/>
            <person name="Rosa B.A."/>
            <person name="Cordes M."/>
            <person name="Tomlinson C."/>
            <person name="Wollam A."/>
            <person name="Palsikar V.B."/>
            <person name="Mardis E.R."/>
            <person name="Wilson R.K."/>
        </authorList>
    </citation>
    <scope>NUCLEOTIDE SEQUENCE [LARGE SCALE GENOMIC DNA]</scope>
    <source>
        <strain evidence="2">DNF01167</strain>
    </source>
</reference>
<sequence>MYILLKLKSKNIDYNILRLAIEETFQKRDSLNLLLNYKEIISNIENNNEMLVRWENYRNSFNYARTIDFNEIYKLLKKILEEIDIK</sequence>
<comment type="caution">
    <text evidence="1">The sequence shown here is derived from an EMBL/GenBank/DDBJ whole genome shotgun (WGS) entry which is preliminary data.</text>
</comment>
<proteinExistence type="predicted"/>
<dbReference type="PATRIC" id="fig|1379.3.peg.1459"/>
<protein>
    <recommendedName>
        <fullName evidence="3">Nucleotidyl transferase AbiEii/AbiGii toxin family protein</fullName>
    </recommendedName>
</protein>
<dbReference type="EMBL" id="LSDC01000100">
    <property type="protein sequence ID" value="KXB58291.1"/>
    <property type="molecule type" value="Genomic_DNA"/>
</dbReference>
<evidence type="ECO:0000313" key="2">
    <source>
        <dbReference type="Proteomes" id="UP000070355"/>
    </source>
</evidence>
<organism evidence="1 2">
    <name type="scientific">Gemella haemolysans</name>
    <dbReference type="NCBI Taxonomy" id="1379"/>
    <lineage>
        <taxon>Bacteria</taxon>
        <taxon>Bacillati</taxon>
        <taxon>Bacillota</taxon>
        <taxon>Bacilli</taxon>
        <taxon>Bacillales</taxon>
        <taxon>Gemellaceae</taxon>
        <taxon>Gemella</taxon>
    </lineage>
</organism>
<name>A0A133ZS87_9BACL</name>
<accession>A0A133ZS87</accession>
<evidence type="ECO:0008006" key="3">
    <source>
        <dbReference type="Google" id="ProtNLM"/>
    </source>
</evidence>